<dbReference type="Proteomes" id="UP001064489">
    <property type="component" value="Chromosome 11"/>
</dbReference>
<accession>A0AAD5NFM4</accession>
<keyword evidence="3" id="KW-1185">Reference proteome</keyword>
<reference evidence="2" key="2">
    <citation type="submission" date="2023-02" db="EMBL/GenBank/DDBJ databases">
        <authorList>
            <person name="Swenson N.G."/>
            <person name="Wegrzyn J.L."/>
            <person name="Mcevoy S.L."/>
        </authorList>
    </citation>
    <scope>NUCLEOTIDE SEQUENCE</scope>
    <source>
        <strain evidence="2">91603</strain>
        <tissue evidence="2">Leaf</tissue>
    </source>
</reference>
<sequence>MQEELNQFESNEVWTLVPRPKNTNVIGTKWIYRNKSDQDGNIVRNKVRLVTKGYFQIEGIDFEENFAPVACLKSIMLLLSISCVHKFKLHKMDVKSAFLNGFLQQEVFFEQLKGFVDTYHPNHVFRLKMALYGLKQAQRAWYECLT</sequence>
<gene>
    <name evidence="2" type="ORF">LWI28_014721</name>
</gene>
<dbReference type="InterPro" id="IPR013103">
    <property type="entry name" value="RVT_2"/>
</dbReference>
<dbReference type="EMBL" id="JAJSOW010000108">
    <property type="protein sequence ID" value="KAI9153664.1"/>
    <property type="molecule type" value="Genomic_DNA"/>
</dbReference>
<organism evidence="2 3">
    <name type="scientific">Acer negundo</name>
    <name type="common">Box elder</name>
    <dbReference type="NCBI Taxonomy" id="4023"/>
    <lineage>
        <taxon>Eukaryota</taxon>
        <taxon>Viridiplantae</taxon>
        <taxon>Streptophyta</taxon>
        <taxon>Embryophyta</taxon>
        <taxon>Tracheophyta</taxon>
        <taxon>Spermatophyta</taxon>
        <taxon>Magnoliopsida</taxon>
        <taxon>eudicotyledons</taxon>
        <taxon>Gunneridae</taxon>
        <taxon>Pentapetalae</taxon>
        <taxon>rosids</taxon>
        <taxon>malvids</taxon>
        <taxon>Sapindales</taxon>
        <taxon>Sapindaceae</taxon>
        <taxon>Hippocastanoideae</taxon>
        <taxon>Acereae</taxon>
        <taxon>Acer</taxon>
    </lineage>
</organism>
<evidence type="ECO:0000259" key="1">
    <source>
        <dbReference type="Pfam" id="PF07727"/>
    </source>
</evidence>
<comment type="caution">
    <text evidence="2">The sequence shown here is derived from an EMBL/GenBank/DDBJ whole genome shotgun (WGS) entry which is preliminary data.</text>
</comment>
<evidence type="ECO:0000313" key="2">
    <source>
        <dbReference type="EMBL" id="KAI9153664.1"/>
    </source>
</evidence>
<name>A0AAD5NFM4_ACENE</name>
<proteinExistence type="predicted"/>
<protein>
    <recommendedName>
        <fullName evidence="1">Reverse transcriptase Ty1/copia-type domain-containing protein</fullName>
    </recommendedName>
</protein>
<dbReference type="Pfam" id="PF07727">
    <property type="entry name" value="RVT_2"/>
    <property type="match status" value="1"/>
</dbReference>
<dbReference type="AlphaFoldDB" id="A0AAD5NFM4"/>
<reference evidence="2" key="1">
    <citation type="journal article" date="2022" name="Plant J.">
        <title>Strategies of tolerance reflected in two North American maple genomes.</title>
        <authorList>
            <person name="McEvoy S.L."/>
            <person name="Sezen U.U."/>
            <person name="Trouern-Trend A."/>
            <person name="McMahon S.M."/>
            <person name="Schaberg P.G."/>
            <person name="Yang J."/>
            <person name="Wegrzyn J.L."/>
            <person name="Swenson N.G."/>
        </authorList>
    </citation>
    <scope>NUCLEOTIDE SEQUENCE</scope>
    <source>
        <strain evidence="2">91603</strain>
    </source>
</reference>
<evidence type="ECO:0000313" key="3">
    <source>
        <dbReference type="Proteomes" id="UP001064489"/>
    </source>
</evidence>
<feature type="domain" description="Reverse transcriptase Ty1/copia-type" evidence="1">
    <location>
        <begin position="11"/>
        <end position="146"/>
    </location>
</feature>